<organism evidence="7 8">
    <name type="scientific">Actinoalloteichus caeruleus DSM 43889</name>
    <dbReference type="NCBI Taxonomy" id="1120930"/>
    <lineage>
        <taxon>Bacteria</taxon>
        <taxon>Bacillati</taxon>
        <taxon>Actinomycetota</taxon>
        <taxon>Actinomycetes</taxon>
        <taxon>Pseudonocardiales</taxon>
        <taxon>Pseudonocardiaceae</taxon>
        <taxon>Actinoalloteichus</taxon>
        <taxon>Actinoalloteichus cyanogriseus</taxon>
    </lineage>
</organism>
<reference evidence="7 8" key="1">
    <citation type="submission" date="2013-07" db="EMBL/GenBank/DDBJ databases">
        <authorList>
            <consortium name="DOE Joint Genome Institute"/>
            <person name="Reeve W."/>
            <person name="Huntemann M."/>
            <person name="Han J."/>
            <person name="Chen A."/>
            <person name="Kyrpides N."/>
            <person name="Mavromatis K."/>
            <person name="Markowitz V."/>
            <person name="Palaniappan K."/>
            <person name="Ivanova N."/>
            <person name="Schaumberg A."/>
            <person name="Pati A."/>
            <person name="Liolios K."/>
            <person name="Nordberg H.P."/>
            <person name="Cantor M.N."/>
            <person name="Hua S.X."/>
            <person name="Woyke T."/>
        </authorList>
    </citation>
    <scope>NUCLEOTIDE SEQUENCE [LARGE SCALE GENOMIC DNA]</scope>
    <source>
        <strain evidence="7 8">DSM 43889</strain>
    </source>
</reference>
<keyword evidence="8" id="KW-1185">Reference proteome</keyword>
<evidence type="ECO:0000313" key="8">
    <source>
        <dbReference type="Proteomes" id="UP000791080"/>
    </source>
</evidence>
<sequence length="342" mass="36620">MNRFPSVRTRGLTRRHFLIGGAGATVALLAGCADGSGGDTGAGASGAPAAEGFPTSVDHQFGTTELDRAPERVVALGWGDGDTLLALGVVPVASVDWFRAYDDGFGPWARERRGDGEVEVLTGPEFSPEGILAQRPDLVTMTKSDNDRSVYEMFAELVPTLSGPATDISYGTHWRDQTRLIAEVLGRPEEGQALIGEVEDAFADARARYPQFEGRTCSVVWWDEASYAAYVEGDTRVDTLRDLGFVNSPAIEELRGGDGFTVDVSREEAGLLEADVCVVVSMQPAERIEQDTLLQGTAMAREGRMIVLSDADAQNAFSMGTVLSLPYALDLLLPQLAEALAD</sequence>
<dbReference type="PANTHER" id="PTHR30532">
    <property type="entry name" value="IRON III DICITRATE-BINDING PERIPLASMIC PROTEIN"/>
    <property type="match status" value="1"/>
</dbReference>
<dbReference type="Proteomes" id="UP000791080">
    <property type="component" value="Unassembled WGS sequence"/>
</dbReference>
<dbReference type="PROSITE" id="PS51318">
    <property type="entry name" value="TAT"/>
    <property type="match status" value="1"/>
</dbReference>
<proteinExistence type="inferred from homology"/>
<dbReference type="EMBL" id="AUBJ02000001">
    <property type="protein sequence ID" value="MCP2329734.1"/>
    <property type="molecule type" value="Genomic_DNA"/>
</dbReference>
<evidence type="ECO:0000256" key="1">
    <source>
        <dbReference type="ARBA" id="ARBA00004196"/>
    </source>
</evidence>
<dbReference type="RefSeq" id="WP_030107508.1">
    <property type="nucleotide sequence ID" value="NZ_AUBJ02000001.1"/>
</dbReference>
<evidence type="ECO:0000256" key="4">
    <source>
        <dbReference type="ARBA" id="ARBA00022729"/>
    </source>
</evidence>
<keyword evidence="4" id="KW-0732">Signal</keyword>
<evidence type="ECO:0000313" key="7">
    <source>
        <dbReference type="EMBL" id="MCP2329734.1"/>
    </source>
</evidence>
<dbReference type="Pfam" id="PF01497">
    <property type="entry name" value="Peripla_BP_2"/>
    <property type="match status" value="1"/>
</dbReference>
<comment type="caution">
    <text evidence="7">The sequence shown here is derived from an EMBL/GenBank/DDBJ whole genome shotgun (WGS) entry which is preliminary data.</text>
</comment>
<dbReference type="Gene3D" id="3.40.50.1980">
    <property type="entry name" value="Nitrogenase molybdenum iron protein domain"/>
    <property type="match status" value="2"/>
</dbReference>
<comment type="subcellular location">
    <subcellularLocation>
        <location evidence="1">Cell envelope</location>
    </subcellularLocation>
</comment>
<reference evidence="7 8" key="2">
    <citation type="submission" date="2022-06" db="EMBL/GenBank/DDBJ databases">
        <title>Genomic Encyclopedia of Type Strains, Phase I: the one thousand microbial genomes (KMG-I) project.</title>
        <authorList>
            <person name="Kyrpides N."/>
        </authorList>
    </citation>
    <scope>NUCLEOTIDE SEQUENCE [LARGE SCALE GENOMIC DNA]</scope>
    <source>
        <strain evidence="7 8">DSM 43889</strain>
    </source>
</reference>
<protein>
    <submittedName>
        <fullName evidence="7">Iron complex transport system substrate-binding protein</fullName>
    </submittedName>
</protein>
<evidence type="ECO:0000259" key="6">
    <source>
        <dbReference type="PROSITE" id="PS50983"/>
    </source>
</evidence>
<dbReference type="PROSITE" id="PS51257">
    <property type="entry name" value="PROKAR_LIPOPROTEIN"/>
    <property type="match status" value="1"/>
</dbReference>
<dbReference type="PANTHER" id="PTHR30532:SF24">
    <property type="entry name" value="FERRIC ENTEROBACTIN-BINDING PERIPLASMIC PROTEIN FEPB"/>
    <property type="match status" value="1"/>
</dbReference>
<name>A0ABT1JBQ9_ACTCY</name>
<gene>
    <name evidence="7" type="ORF">G443_000004</name>
</gene>
<feature type="region of interest" description="Disordered" evidence="5">
    <location>
        <begin position="39"/>
        <end position="60"/>
    </location>
</feature>
<feature type="domain" description="Fe/B12 periplasmic-binding" evidence="6">
    <location>
        <begin position="72"/>
        <end position="340"/>
    </location>
</feature>
<keyword evidence="3" id="KW-0813">Transport</keyword>
<dbReference type="InterPro" id="IPR002491">
    <property type="entry name" value="ABC_transptr_periplasmic_BD"/>
</dbReference>
<dbReference type="PROSITE" id="PS50983">
    <property type="entry name" value="FE_B12_PBP"/>
    <property type="match status" value="1"/>
</dbReference>
<dbReference type="InterPro" id="IPR006311">
    <property type="entry name" value="TAT_signal"/>
</dbReference>
<evidence type="ECO:0000256" key="3">
    <source>
        <dbReference type="ARBA" id="ARBA00022448"/>
    </source>
</evidence>
<accession>A0ABT1JBQ9</accession>
<evidence type="ECO:0000256" key="5">
    <source>
        <dbReference type="SAM" id="MobiDB-lite"/>
    </source>
</evidence>
<evidence type="ECO:0000256" key="2">
    <source>
        <dbReference type="ARBA" id="ARBA00008814"/>
    </source>
</evidence>
<dbReference type="SUPFAM" id="SSF53807">
    <property type="entry name" value="Helical backbone' metal receptor"/>
    <property type="match status" value="1"/>
</dbReference>
<comment type="similarity">
    <text evidence="2">Belongs to the bacterial solute-binding protein 8 family.</text>
</comment>
<dbReference type="CDD" id="cd01146">
    <property type="entry name" value="FhuD"/>
    <property type="match status" value="1"/>
</dbReference>
<dbReference type="InterPro" id="IPR051313">
    <property type="entry name" value="Bact_iron-sidero_bind"/>
</dbReference>